<dbReference type="Proteomes" id="UP000509345">
    <property type="component" value="Plasmid unnamed1"/>
</dbReference>
<name>A0A7H8MZP7_STRMI</name>
<evidence type="ECO:0000313" key="1">
    <source>
        <dbReference type="EMBL" id="QKW47695.1"/>
    </source>
</evidence>
<proteinExistence type="predicted"/>
<geneLocation type="plasmid" evidence="1 2">
    <name>unnamed1</name>
</geneLocation>
<evidence type="ECO:0000313" key="2">
    <source>
        <dbReference type="Proteomes" id="UP000509345"/>
    </source>
</evidence>
<organism evidence="1 2">
    <name type="scientific">Streptomyces microflavus</name>
    <name type="common">Streptomyces lipmanii</name>
    <dbReference type="NCBI Taxonomy" id="1919"/>
    <lineage>
        <taxon>Bacteria</taxon>
        <taxon>Bacillati</taxon>
        <taxon>Actinomycetota</taxon>
        <taxon>Actinomycetes</taxon>
        <taxon>Kitasatosporales</taxon>
        <taxon>Streptomycetaceae</taxon>
        <taxon>Streptomyces</taxon>
    </lineage>
</organism>
<dbReference type="AlphaFoldDB" id="A0A7H8MZP7"/>
<dbReference type="RefSeq" id="WP_176145599.1">
    <property type="nucleotide sequence ID" value="NZ_CP054927.1"/>
</dbReference>
<accession>A0A7H8MZP7</accession>
<protein>
    <submittedName>
        <fullName evidence="1">Uncharacterized protein</fullName>
    </submittedName>
</protein>
<keyword evidence="1" id="KW-0614">Plasmid</keyword>
<dbReference type="EMBL" id="CP054927">
    <property type="protein sequence ID" value="QKW47695.1"/>
    <property type="molecule type" value="Genomic_DNA"/>
</dbReference>
<sequence>MEHAPIVVHRPSATGGRRVTVRGRILGLAYSGHDLVVFLADAGLLDPDLLLDDPMWAEWRGGRAHEWGAA</sequence>
<reference evidence="1 2" key="1">
    <citation type="submission" date="2020-06" db="EMBL/GenBank/DDBJ databases">
        <title>Genome mining for natural products.</title>
        <authorList>
            <person name="Zhang B."/>
            <person name="Shi J."/>
            <person name="Ge H."/>
        </authorList>
    </citation>
    <scope>NUCLEOTIDE SEQUENCE [LARGE SCALE GENOMIC DNA]</scope>
    <source>
        <strain evidence="1 2">NA06532</strain>
        <plasmid evidence="1 2">unnamed1</plasmid>
    </source>
</reference>
<gene>
    <name evidence="1" type="ORF">HUT09_34400</name>
</gene>
<dbReference type="GeneID" id="87636371"/>